<proteinExistence type="predicted"/>
<sequence length="217" mass="24711">MGPKPYMEDEYICVDNLSEHLGSLIVSLHLEHFMGTMTIANLWGFSSRAWQKRKSNRIVERSQAQLYIRKTQNRKVRGCYLRWLSQRPTLGHVLLAIAYEGSQRFKMPLKLVTRARRIGLNQEDEFLIIGCDGLWDVMSSQYAVTIVTQGAHDAHDPHTCSRVLVVEALKRNTCDNLTVVVVHFSRASPRIEIPKSHKRRSISAEGLDLLKGVLSNA</sequence>
<dbReference type="Pfam" id="PF00481">
    <property type="entry name" value="PP2C"/>
    <property type="match status" value="1"/>
</dbReference>
<comment type="caution">
    <text evidence="2">The sequence shown here is derived from an EMBL/GenBank/DDBJ whole genome shotgun (WGS) entry which is preliminary data.</text>
</comment>
<gene>
    <name evidence="2" type="ORF">DH2020_040355</name>
</gene>
<organism evidence="2 3">
    <name type="scientific">Rehmannia glutinosa</name>
    <name type="common">Chinese foxglove</name>
    <dbReference type="NCBI Taxonomy" id="99300"/>
    <lineage>
        <taxon>Eukaryota</taxon>
        <taxon>Viridiplantae</taxon>
        <taxon>Streptophyta</taxon>
        <taxon>Embryophyta</taxon>
        <taxon>Tracheophyta</taxon>
        <taxon>Spermatophyta</taxon>
        <taxon>Magnoliopsida</taxon>
        <taxon>eudicotyledons</taxon>
        <taxon>Gunneridae</taxon>
        <taxon>Pentapetalae</taxon>
        <taxon>asterids</taxon>
        <taxon>lamiids</taxon>
        <taxon>Lamiales</taxon>
        <taxon>Orobanchaceae</taxon>
        <taxon>Rehmannieae</taxon>
        <taxon>Rehmannia</taxon>
    </lineage>
</organism>
<dbReference type="Gene3D" id="3.60.40.10">
    <property type="entry name" value="PPM-type phosphatase domain"/>
    <property type="match status" value="1"/>
</dbReference>
<evidence type="ECO:0000313" key="2">
    <source>
        <dbReference type="EMBL" id="KAK6125906.1"/>
    </source>
</evidence>
<dbReference type="InterPro" id="IPR001932">
    <property type="entry name" value="PPM-type_phosphatase-like_dom"/>
</dbReference>
<dbReference type="Proteomes" id="UP001318860">
    <property type="component" value="Unassembled WGS sequence"/>
</dbReference>
<keyword evidence="3" id="KW-1185">Reference proteome</keyword>
<name>A0ABR0UV90_REHGL</name>
<dbReference type="PANTHER" id="PTHR47992">
    <property type="entry name" value="PROTEIN PHOSPHATASE"/>
    <property type="match status" value="1"/>
</dbReference>
<evidence type="ECO:0000313" key="3">
    <source>
        <dbReference type="Proteomes" id="UP001318860"/>
    </source>
</evidence>
<feature type="domain" description="PPM-type phosphatase" evidence="1">
    <location>
        <begin position="1"/>
        <end position="184"/>
    </location>
</feature>
<protein>
    <recommendedName>
        <fullName evidence="1">PPM-type phosphatase domain-containing protein</fullName>
    </recommendedName>
</protein>
<reference evidence="2 3" key="1">
    <citation type="journal article" date="2021" name="Comput. Struct. Biotechnol. J.">
        <title>De novo genome assembly of the potent medicinal plant Rehmannia glutinosa using nanopore technology.</title>
        <authorList>
            <person name="Ma L."/>
            <person name="Dong C."/>
            <person name="Song C."/>
            <person name="Wang X."/>
            <person name="Zheng X."/>
            <person name="Niu Y."/>
            <person name="Chen S."/>
            <person name="Feng W."/>
        </authorList>
    </citation>
    <scope>NUCLEOTIDE SEQUENCE [LARGE SCALE GENOMIC DNA]</scope>
    <source>
        <strain evidence="2">DH-2019</strain>
    </source>
</reference>
<dbReference type="InterPro" id="IPR015655">
    <property type="entry name" value="PP2C"/>
</dbReference>
<dbReference type="SUPFAM" id="SSF81606">
    <property type="entry name" value="PP2C-like"/>
    <property type="match status" value="1"/>
</dbReference>
<evidence type="ECO:0000259" key="1">
    <source>
        <dbReference type="PROSITE" id="PS51746"/>
    </source>
</evidence>
<dbReference type="InterPro" id="IPR036457">
    <property type="entry name" value="PPM-type-like_dom_sf"/>
</dbReference>
<accession>A0ABR0UV90</accession>
<dbReference type="PROSITE" id="PS51746">
    <property type="entry name" value="PPM_2"/>
    <property type="match status" value="1"/>
</dbReference>
<dbReference type="EMBL" id="JABTTQ020002072">
    <property type="protein sequence ID" value="KAK6125906.1"/>
    <property type="molecule type" value="Genomic_DNA"/>
</dbReference>